<dbReference type="OrthoDB" id="40118at2759"/>
<evidence type="ECO:0008006" key="3">
    <source>
        <dbReference type="Google" id="ProtNLM"/>
    </source>
</evidence>
<dbReference type="AlphaFoldDB" id="A0A1X7T514"/>
<proteinExistence type="predicted"/>
<name>A0A1X7T514_AMPQE</name>
<feature type="compositionally biased region" description="Low complexity" evidence="1">
    <location>
        <begin position="344"/>
        <end position="358"/>
    </location>
</feature>
<feature type="region of interest" description="Disordered" evidence="1">
    <location>
        <begin position="420"/>
        <end position="471"/>
    </location>
</feature>
<organism evidence="2">
    <name type="scientific">Amphimedon queenslandica</name>
    <name type="common">Sponge</name>
    <dbReference type="NCBI Taxonomy" id="400682"/>
    <lineage>
        <taxon>Eukaryota</taxon>
        <taxon>Metazoa</taxon>
        <taxon>Porifera</taxon>
        <taxon>Demospongiae</taxon>
        <taxon>Heteroscleromorpha</taxon>
        <taxon>Haplosclerida</taxon>
        <taxon>Niphatidae</taxon>
        <taxon>Amphimedon</taxon>
    </lineage>
</organism>
<reference evidence="2" key="1">
    <citation type="submission" date="2017-05" db="UniProtKB">
        <authorList>
            <consortium name="EnsemblMetazoa"/>
        </authorList>
    </citation>
    <scope>IDENTIFICATION</scope>
</reference>
<protein>
    <recommendedName>
        <fullName evidence="3">Death domain-containing protein</fullName>
    </recommendedName>
</protein>
<evidence type="ECO:0000256" key="1">
    <source>
        <dbReference type="SAM" id="MobiDB-lite"/>
    </source>
</evidence>
<evidence type="ECO:0000313" key="2">
    <source>
        <dbReference type="EnsemblMetazoa" id="Aqu2.1.09594_001"/>
    </source>
</evidence>
<dbReference type="InParanoid" id="A0A1X7T514"/>
<feature type="compositionally biased region" description="Low complexity" evidence="1">
    <location>
        <begin position="438"/>
        <end position="463"/>
    </location>
</feature>
<feature type="region of interest" description="Disordered" evidence="1">
    <location>
        <begin position="339"/>
        <end position="374"/>
    </location>
</feature>
<accession>A0A1X7T514</accession>
<dbReference type="EnsemblMetazoa" id="Aqu2.1.09594_001">
    <property type="protein sequence ID" value="Aqu2.1.09594_001"/>
    <property type="gene ID" value="Aqu2.1.09594"/>
</dbReference>
<sequence>MWSSLCEKGILVQPLYQEVWGDCKEIEADDLMELLVHFRLAAEVKTDQYYIANVKQYFLPAVLKLYDISSPQSIPDDQPVARATNLHITFSTDFVPPGFFTRFIASFANASANASSYEICFEEKYGVFRNRIMFGDPNIKITITDLSDTIQVSVECYASTSFSNTCQELKKLLERCCCEVDKSLANQCNSSKTIEIKRKFRFECTACDKWEPHYIISAALGQTADLLFQCQKSKMRRRPTLEESYWFPEGDKTAQNVPVSISEQEMLIISQRVSDKADSVAAGLNMFLRLNAIRQDHHDNPMLYLLFEWNRGGGRREDLVKTLKDVNFHKLADQVQNSNYVQLSRPPSVSSTSSRQQTFDPPSGAESSPGIEGTEPIEFQVTEATKADQSKKFTKMVLEVIKEYEKSKEPDDQVIVNQGEHETQSGDQHQERRRQRVEPQQRQQKLRQQQQRQQEVQIQQESQPQEHIRSDILDNDLLRSARYLKPEHVKKFAEVYDDDSRYLHSELEKYENSDAQTKGFHVLRAMLRRNPNVSRDNLKESLSLLGFHDAAKNTTLVET</sequence>
<feature type="compositionally biased region" description="Basic and acidic residues" evidence="1">
    <location>
        <begin position="420"/>
        <end position="430"/>
    </location>
</feature>